<feature type="non-terminal residue" evidence="1">
    <location>
        <position position="1"/>
    </location>
</feature>
<gene>
    <name evidence="1" type="ORF">AURDEDRAFT_117961</name>
</gene>
<name>J0D2G4_AURST</name>
<dbReference type="AlphaFoldDB" id="J0D2G4"/>
<dbReference type="InParanoid" id="J0D2G4"/>
<accession>J0D2G4</accession>
<evidence type="ECO:0000313" key="1">
    <source>
        <dbReference type="EMBL" id="EJD32817.1"/>
    </source>
</evidence>
<dbReference type="KEGG" id="adl:AURDEDRAFT_117961"/>
<evidence type="ECO:0000313" key="2">
    <source>
        <dbReference type="Proteomes" id="UP000006514"/>
    </source>
</evidence>
<protein>
    <submittedName>
        <fullName evidence="1">Uncharacterized protein</fullName>
    </submittedName>
</protein>
<organism evidence="1 2">
    <name type="scientific">Auricularia subglabra (strain TFB-10046 / SS5)</name>
    <name type="common">White-rot fungus</name>
    <name type="synonym">Auricularia delicata (strain TFB10046)</name>
    <dbReference type="NCBI Taxonomy" id="717982"/>
    <lineage>
        <taxon>Eukaryota</taxon>
        <taxon>Fungi</taxon>
        <taxon>Dikarya</taxon>
        <taxon>Basidiomycota</taxon>
        <taxon>Agaricomycotina</taxon>
        <taxon>Agaricomycetes</taxon>
        <taxon>Auriculariales</taxon>
        <taxon>Auriculariaceae</taxon>
        <taxon>Auricularia</taxon>
    </lineage>
</organism>
<reference evidence="2" key="1">
    <citation type="journal article" date="2012" name="Science">
        <title>The Paleozoic origin of enzymatic lignin decomposition reconstructed from 31 fungal genomes.</title>
        <authorList>
            <person name="Floudas D."/>
            <person name="Binder M."/>
            <person name="Riley R."/>
            <person name="Barry K."/>
            <person name="Blanchette R.A."/>
            <person name="Henrissat B."/>
            <person name="Martinez A.T."/>
            <person name="Otillar R."/>
            <person name="Spatafora J.W."/>
            <person name="Yadav J.S."/>
            <person name="Aerts A."/>
            <person name="Benoit I."/>
            <person name="Boyd A."/>
            <person name="Carlson A."/>
            <person name="Copeland A."/>
            <person name="Coutinho P.M."/>
            <person name="de Vries R.P."/>
            <person name="Ferreira P."/>
            <person name="Findley K."/>
            <person name="Foster B."/>
            <person name="Gaskell J."/>
            <person name="Glotzer D."/>
            <person name="Gorecki P."/>
            <person name="Heitman J."/>
            <person name="Hesse C."/>
            <person name="Hori C."/>
            <person name="Igarashi K."/>
            <person name="Jurgens J.A."/>
            <person name="Kallen N."/>
            <person name="Kersten P."/>
            <person name="Kohler A."/>
            <person name="Kuees U."/>
            <person name="Kumar T.K.A."/>
            <person name="Kuo A."/>
            <person name="LaButti K."/>
            <person name="Larrondo L.F."/>
            <person name="Lindquist E."/>
            <person name="Ling A."/>
            <person name="Lombard V."/>
            <person name="Lucas S."/>
            <person name="Lundell T."/>
            <person name="Martin R."/>
            <person name="McLaughlin D.J."/>
            <person name="Morgenstern I."/>
            <person name="Morin E."/>
            <person name="Murat C."/>
            <person name="Nagy L.G."/>
            <person name="Nolan M."/>
            <person name="Ohm R.A."/>
            <person name="Patyshakuliyeva A."/>
            <person name="Rokas A."/>
            <person name="Ruiz-Duenas F.J."/>
            <person name="Sabat G."/>
            <person name="Salamov A."/>
            <person name="Samejima M."/>
            <person name="Schmutz J."/>
            <person name="Slot J.C."/>
            <person name="St John F."/>
            <person name="Stenlid J."/>
            <person name="Sun H."/>
            <person name="Sun S."/>
            <person name="Syed K."/>
            <person name="Tsang A."/>
            <person name="Wiebenga A."/>
            <person name="Young D."/>
            <person name="Pisabarro A."/>
            <person name="Eastwood D.C."/>
            <person name="Martin F."/>
            <person name="Cullen D."/>
            <person name="Grigoriev I.V."/>
            <person name="Hibbett D.S."/>
        </authorList>
    </citation>
    <scope>NUCLEOTIDE SEQUENCE [LARGE SCALE GENOMIC DNA]</scope>
    <source>
        <strain evidence="2">TFB10046</strain>
    </source>
</reference>
<proteinExistence type="predicted"/>
<keyword evidence="2" id="KW-1185">Reference proteome</keyword>
<dbReference type="Proteomes" id="UP000006514">
    <property type="component" value="Unassembled WGS sequence"/>
</dbReference>
<sequence>PLPWNGRAPRVYSGCRVAATSMPCSSCWLLLVGRRHRATLSVCASCSWSAIGCWTARRGGSGGKILETPSLRRAARVRMPYGRTGSSSRCHWC</sequence>
<dbReference type="EMBL" id="JH688628">
    <property type="protein sequence ID" value="EJD32817.1"/>
    <property type="molecule type" value="Genomic_DNA"/>
</dbReference>